<accession>A0A6J6K586</accession>
<name>A0A6J6K586_9ZZZZ</name>
<dbReference type="Pfam" id="PF01593">
    <property type="entry name" value="Amino_oxidase"/>
    <property type="match status" value="1"/>
</dbReference>
<feature type="domain" description="Amine oxidase" evidence="1">
    <location>
        <begin position="17"/>
        <end position="419"/>
    </location>
</feature>
<dbReference type="GO" id="GO:0016491">
    <property type="term" value="F:oxidoreductase activity"/>
    <property type="evidence" value="ECO:0007669"/>
    <property type="project" value="InterPro"/>
</dbReference>
<sequence length="423" mass="45105">MIGIPSKTDVVIIGAGVAGLAAARRLSIAGREVCVIDASDEIGGRIRTDQVDGLLLDRGFQLYNPSYSEGISVLDLKALDVKSFSPGVIVSIDGRNYKMADPKREPSWAIDSLLAPVGKISSKVKFAKYAISLALTKSGSKTYDQRTDAFLQAKFGRDLTDKVLRPFLAGVFLEPELATSKRFLDIALKSFIAGSPGVPRAGMQAIPRQLATQLPSGSIHLNVTAQAVASTMVRTDRGDIRCRSVVIATNARSAALLIPSLKVPSSNAVTTWYHLADCAGSELTEGKSTLVIDGKKFNGPLDDPSRPLVNTVVMTNNAPSYATNDRTLISSSALGVHPSAQSEQQVRSHLAALYKVPTSNWTHVATYPIPDALPMMSAPHDVEQSVRLSDGVYIAGDYRQVSSINGALASGRRSAEALLTDDL</sequence>
<dbReference type="SUPFAM" id="SSF51905">
    <property type="entry name" value="FAD/NAD(P)-binding domain"/>
    <property type="match status" value="1"/>
</dbReference>
<dbReference type="Gene3D" id="1.10.3110.10">
    <property type="entry name" value="protoporphyrinogen ix oxidase, domain 3"/>
    <property type="match status" value="1"/>
</dbReference>
<evidence type="ECO:0000313" key="3">
    <source>
        <dbReference type="EMBL" id="CAB4646091.1"/>
    </source>
</evidence>
<dbReference type="AlphaFoldDB" id="A0A6J6K586"/>
<dbReference type="EMBL" id="CAEZWD010000013">
    <property type="protein sequence ID" value="CAB4643059.1"/>
    <property type="molecule type" value="Genomic_DNA"/>
</dbReference>
<reference evidence="2" key="1">
    <citation type="submission" date="2020-05" db="EMBL/GenBank/DDBJ databases">
        <authorList>
            <person name="Chiriac C."/>
            <person name="Salcher M."/>
            <person name="Ghai R."/>
            <person name="Kavagutti S V."/>
        </authorList>
    </citation>
    <scope>NUCLEOTIDE SEQUENCE</scope>
</reference>
<dbReference type="EMBL" id="CAEZWI010000014">
    <property type="protein sequence ID" value="CAB4646091.1"/>
    <property type="molecule type" value="Genomic_DNA"/>
</dbReference>
<dbReference type="Gene3D" id="3.90.660.20">
    <property type="entry name" value="Protoporphyrinogen oxidase, mitochondrial, domain 2"/>
    <property type="match status" value="1"/>
</dbReference>
<gene>
    <name evidence="2" type="ORF">UFOPK2171_00217</name>
    <name evidence="3" type="ORF">UFOPK2237_00227</name>
</gene>
<dbReference type="InterPro" id="IPR002937">
    <property type="entry name" value="Amino_oxidase"/>
</dbReference>
<evidence type="ECO:0000313" key="2">
    <source>
        <dbReference type="EMBL" id="CAB4643059.1"/>
    </source>
</evidence>
<protein>
    <submittedName>
        <fullName evidence="2">Unannotated protein</fullName>
    </submittedName>
</protein>
<dbReference type="Gene3D" id="3.50.50.60">
    <property type="entry name" value="FAD/NAD(P)-binding domain"/>
    <property type="match status" value="1"/>
</dbReference>
<organism evidence="2">
    <name type="scientific">freshwater metagenome</name>
    <dbReference type="NCBI Taxonomy" id="449393"/>
    <lineage>
        <taxon>unclassified sequences</taxon>
        <taxon>metagenomes</taxon>
        <taxon>ecological metagenomes</taxon>
    </lineage>
</organism>
<dbReference type="InterPro" id="IPR036188">
    <property type="entry name" value="FAD/NAD-bd_sf"/>
</dbReference>
<evidence type="ECO:0000259" key="1">
    <source>
        <dbReference type="Pfam" id="PF01593"/>
    </source>
</evidence>
<dbReference type="PANTHER" id="PTHR42841">
    <property type="entry name" value="AMINE OXIDASE"/>
    <property type="match status" value="1"/>
</dbReference>
<proteinExistence type="predicted"/>